<organism evidence="1">
    <name type="scientific">Bacteriophage sp</name>
    <dbReference type="NCBI Taxonomy" id="38018"/>
    <lineage>
        <taxon>Viruses</taxon>
    </lineage>
</organism>
<reference evidence="1" key="1">
    <citation type="submission" date="2020-07" db="EMBL/GenBank/DDBJ databases">
        <title>Dissolved microcystin release linked to lysis of a Microcystis spp. bloom in Lake Erie (USA) attributed to a novel cyanophage.</title>
        <authorList>
            <person name="McKindles K.M."/>
            <person name="Manes M.A."/>
            <person name="DeMarco J.R."/>
            <person name="McClure A."/>
            <person name="McKay R.M."/>
            <person name="Davis T.W."/>
            <person name="Bullerjahn G.S."/>
        </authorList>
    </citation>
    <scope>NUCLEOTIDE SEQUENCE</scope>
</reference>
<evidence type="ECO:0000313" key="1">
    <source>
        <dbReference type="EMBL" id="QNL31396.1"/>
    </source>
</evidence>
<name>A0A7G9A3S3_9VIRU</name>
<protein>
    <submittedName>
        <fullName evidence="1">Uncharacterized protein</fullName>
    </submittedName>
</protein>
<sequence length="53" mass="6344">MDFKEIADWIIANFWRELQIEQKLDAEITDKLPDEVEKTESRLKPSAINQRIK</sequence>
<accession>A0A7G9A3S3</accession>
<dbReference type="EMBL" id="MT840185">
    <property type="protein sequence ID" value="QNL31396.1"/>
    <property type="molecule type" value="Genomic_DNA"/>
</dbReference>
<proteinExistence type="predicted"/>